<evidence type="ECO:0000313" key="3">
    <source>
        <dbReference type="Proteomes" id="UP000585474"/>
    </source>
</evidence>
<dbReference type="Proteomes" id="UP000585474">
    <property type="component" value="Unassembled WGS sequence"/>
</dbReference>
<keyword evidence="3" id="KW-1185">Reference proteome</keyword>
<feature type="compositionally biased region" description="Basic and acidic residues" evidence="1">
    <location>
        <begin position="1"/>
        <end position="10"/>
    </location>
</feature>
<dbReference type="EMBL" id="BJWL01000021">
    <property type="protein sequence ID" value="GFZ09783.1"/>
    <property type="molecule type" value="Genomic_DNA"/>
</dbReference>
<sequence>MENQRRHEQPTRSARKSLKRKLGEDFGADSKIATLSPRQTHQDLIREIRTQVEILDSTFSSIRCQARSSRYLRTRDEW</sequence>
<evidence type="ECO:0000313" key="2">
    <source>
        <dbReference type="EMBL" id="GFZ09783.1"/>
    </source>
</evidence>
<gene>
    <name evidence="2" type="ORF">Acr_21g0003820</name>
</gene>
<reference evidence="2 3" key="1">
    <citation type="submission" date="2019-07" db="EMBL/GenBank/DDBJ databases">
        <title>De Novo Assembly of kiwifruit Actinidia rufa.</title>
        <authorList>
            <person name="Sugita-Konishi S."/>
            <person name="Sato K."/>
            <person name="Mori E."/>
            <person name="Abe Y."/>
            <person name="Kisaki G."/>
            <person name="Hamano K."/>
            <person name="Suezawa K."/>
            <person name="Otani M."/>
            <person name="Fukuda T."/>
            <person name="Manabe T."/>
            <person name="Gomi K."/>
            <person name="Tabuchi M."/>
            <person name="Akimitsu K."/>
            <person name="Kataoka I."/>
        </authorList>
    </citation>
    <scope>NUCLEOTIDE SEQUENCE [LARGE SCALE GENOMIC DNA]</scope>
    <source>
        <strain evidence="3">cv. Fuchu</strain>
    </source>
</reference>
<dbReference type="AlphaFoldDB" id="A0A7J0GG41"/>
<evidence type="ECO:0000256" key="1">
    <source>
        <dbReference type="SAM" id="MobiDB-lite"/>
    </source>
</evidence>
<protein>
    <submittedName>
        <fullName evidence="2">Uncharacterized protein</fullName>
    </submittedName>
</protein>
<accession>A0A7J0GG41</accession>
<comment type="caution">
    <text evidence="2">The sequence shown here is derived from an EMBL/GenBank/DDBJ whole genome shotgun (WGS) entry which is preliminary data.</text>
</comment>
<feature type="region of interest" description="Disordered" evidence="1">
    <location>
        <begin position="1"/>
        <end position="25"/>
    </location>
</feature>
<proteinExistence type="predicted"/>
<organism evidence="2 3">
    <name type="scientific">Actinidia rufa</name>
    <dbReference type="NCBI Taxonomy" id="165716"/>
    <lineage>
        <taxon>Eukaryota</taxon>
        <taxon>Viridiplantae</taxon>
        <taxon>Streptophyta</taxon>
        <taxon>Embryophyta</taxon>
        <taxon>Tracheophyta</taxon>
        <taxon>Spermatophyta</taxon>
        <taxon>Magnoliopsida</taxon>
        <taxon>eudicotyledons</taxon>
        <taxon>Gunneridae</taxon>
        <taxon>Pentapetalae</taxon>
        <taxon>asterids</taxon>
        <taxon>Ericales</taxon>
        <taxon>Actinidiaceae</taxon>
        <taxon>Actinidia</taxon>
    </lineage>
</organism>
<name>A0A7J0GG41_9ERIC</name>
<dbReference type="OrthoDB" id="1747555at2759"/>